<comment type="caution">
    <text evidence="1">The sequence shown here is derived from an EMBL/GenBank/DDBJ whole genome shotgun (WGS) entry which is preliminary data.</text>
</comment>
<accession>A0A1D1V5S2</accession>
<keyword evidence="2" id="KW-1185">Reference proteome</keyword>
<dbReference type="EMBL" id="BDGG01000002">
    <property type="protein sequence ID" value="GAU94143.1"/>
    <property type="molecule type" value="Genomic_DNA"/>
</dbReference>
<evidence type="ECO:0000313" key="1">
    <source>
        <dbReference type="EMBL" id="GAU94143.1"/>
    </source>
</evidence>
<dbReference type="Proteomes" id="UP000186922">
    <property type="component" value="Unassembled WGS sequence"/>
</dbReference>
<proteinExistence type="predicted"/>
<organism evidence="1 2">
    <name type="scientific">Ramazzottius varieornatus</name>
    <name type="common">Water bear</name>
    <name type="synonym">Tardigrade</name>
    <dbReference type="NCBI Taxonomy" id="947166"/>
    <lineage>
        <taxon>Eukaryota</taxon>
        <taxon>Metazoa</taxon>
        <taxon>Ecdysozoa</taxon>
        <taxon>Tardigrada</taxon>
        <taxon>Eutardigrada</taxon>
        <taxon>Parachela</taxon>
        <taxon>Hypsibioidea</taxon>
        <taxon>Ramazzottiidae</taxon>
        <taxon>Ramazzottius</taxon>
    </lineage>
</organism>
<reference evidence="1 2" key="1">
    <citation type="journal article" date="2016" name="Nat. Commun.">
        <title>Extremotolerant tardigrade genome and improved radiotolerance of human cultured cells by tardigrade-unique protein.</title>
        <authorList>
            <person name="Hashimoto T."/>
            <person name="Horikawa D.D."/>
            <person name="Saito Y."/>
            <person name="Kuwahara H."/>
            <person name="Kozuka-Hata H."/>
            <person name="Shin-I T."/>
            <person name="Minakuchi Y."/>
            <person name="Ohishi K."/>
            <person name="Motoyama A."/>
            <person name="Aizu T."/>
            <person name="Enomoto A."/>
            <person name="Kondo K."/>
            <person name="Tanaka S."/>
            <person name="Hara Y."/>
            <person name="Koshikawa S."/>
            <person name="Sagara H."/>
            <person name="Miura T."/>
            <person name="Yokobori S."/>
            <person name="Miyagawa K."/>
            <person name="Suzuki Y."/>
            <person name="Kubo T."/>
            <person name="Oyama M."/>
            <person name="Kohara Y."/>
            <person name="Fujiyama A."/>
            <person name="Arakawa K."/>
            <person name="Katayama T."/>
            <person name="Toyoda A."/>
            <person name="Kunieda T."/>
        </authorList>
    </citation>
    <scope>NUCLEOTIDE SEQUENCE [LARGE SCALE GENOMIC DNA]</scope>
    <source>
        <strain evidence="1 2">YOKOZUNA-1</strain>
    </source>
</reference>
<gene>
    <name evidence="1" type="primary">RvY_05969-1</name>
    <name evidence="1" type="synonym">RvY_05969.1</name>
    <name evidence="1" type="ORF">RvY_05969</name>
</gene>
<evidence type="ECO:0000313" key="2">
    <source>
        <dbReference type="Proteomes" id="UP000186922"/>
    </source>
</evidence>
<dbReference type="AlphaFoldDB" id="A0A1D1V5S2"/>
<sequence length="100" mass="10731">MFRFVDRRVVVGEQAVVQVTVELLEKTTENGKDTGLFDVMTGRGFFTSVLSTGGFAVLVVKARPVALRGPATPGITLLPVQLICTCAELCSFVFGFSTNT</sequence>
<protein>
    <submittedName>
        <fullName evidence="1">Uncharacterized protein</fullName>
    </submittedName>
</protein>
<name>A0A1D1V5S2_RAMVA</name>